<dbReference type="InterPro" id="IPR015947">
    <property type="entry name" value="PUA-like_sf"/>
</dbReference>
<dbReference type="eggNOG" id="ENOG5032SFQ">
    <property type="taxonomic scope" value="Bacteria"/>
</dbReference>
<protein>
    <recommendedName>
        <fullName evidence="3">DUF2584 domain-containing protein</fullName>
    </recommendedName>
</protein>
<dbReference type="RefSeq" id="WP_027447015.1">
    <property type="nucleotide sequence ID" value="NZ_AULJ01000045.1"/>
</dbReference>
<sequence length="82" mass="9597">MNMPLSLEWAIITNGLEERIGEKDNVFHLQLPGYRLFPMDQEIDIMRQEESEHIGTAIITELKWAEEQTTIIYQLTSLYSVN</sequence>
<dbReference type="Pfam" id="PF10763">
    <property type="entry name" value="DUF2584"/>
    <property type="match status" value="1"/>
</dbReference>
<gene>
    <name evidence="1" type="ORF">N783_15120</name>
</gene>
<name>A0A0A5FZN3_9BACI</name>
<accession>A0A0A5FZN3</accession>
<evidence type="ECO:0000313" key="1">
    <source>
        <dbReference type="EMBL" id="KGX85254.1"/>
    </source>
</evidence>
<keyword evidence="2" id="KW-1185">Reference proteome</keyword>
<reference evidence="1 2" key="1">
    <citation type="submission" date="2013-08" db="EMBL/GenBank/DDBJ databases">
        <authorList>
            <person name="Huang J."/>
            <person name="Wang G."/>
        </authorList>
    </citation>
    <scope>NUCLEOTIDE SEQUENCE [LARGE SCALE GENOMIC DNA]</scope>
    <source>
        <strain evidence="1 2">BH030004</strain>
    </source>
</reference>
<evidence type="ECO:0000313" key="2">
    <source>
        <dbReference type="Proteomes" id="UP000030403"/>
    </source>
</evidence>
<dbReference type="AlphaFoldDB" id="A0A0A5FZN3"/>
<organism evidence="1 2">
    <name type="scientific">Pontibacillus marinus BH030004 = DSM 16465</name>
    <dbReference type="NCBI Taxonomy" id="1385511"/>
    <lineage>
        <taxon>Bacteria</taxon>
        <taxon>Bacillati</taxon>
        <taxon>Bacillota</taxon>
        <taxon>Bacilli</taxon>
        <taxon>Bacillales</taxon>
        <taxon>Bacillaceae</taxon>
        <taxon>Pontibacillus</taxon>
    </lineage>
</organism>
<proteinExistence type="predicted"/>
<dbReference type="InterPro" id="IPR019699">
    <property type="entry name" value="DUF2584"/>
</dbReference>
<dbReference type="OrthoDB" id="2361576at2"/>
<comment type="caution">
    <text evidence="1">The sequence shown here is derived from an EMBL/GenBank/DDBJ whole genome shotgun (WGS) entry which is preliminary data.</text>
</comment>
<dbReference type="Gene3D" id="2.40.240.20">
    <property type="entry name" value="Hypothetical PUA domain-like, domain 1"/>
    <property type="match status" value="1"/>
</dbReference>
<evidence type="ECO:0008006" key="3">
    <source>
        <dbReference type="Google" id="ProtNLM"/>
    </source>
</evidence>
<dbReference type="SUPFAM" id="SSF88697">
    <property type="entry name" value="PUA domain-like"/>
    <property type="match status" value="1"/>
</dbReference>
<dbReference type="EMBL" id="AVPF01000042">
    <property type="protein sequence ID" value="KGX85254.1"/>
    <property type="molecule type" value="Genomic_DNA"/>
</dbReference>
<dbReference type="STRING" id="1385511.GCA_000425225_03418"/>
<dbReference type="Proteomes" id="UP000030403">
    <property type="component" value="Unassembled WGS sequence"/>
</dbReference>